<dbReference type="Proteomes" id="UP001344906">
    <property type="component" value="Unassembled WGS sequence"/>
</dbReference>
<keyword evidence="2" id="KW-1185">Reference proteome</keyword>
<dbReference type="EMBL" id="BSRI01000001">
    <property type="protein sequence ID" value="GLV53743.1"/>
    <property type="molecule type" value="Genomic_DNA"/>
</dbReference>
<dbReference type="RefSeq" id="WP_338247451.1">
    <property type="nucleotide sequence ID" value="NZ_BSRI01000001.1"/>
</dbReference>
<reference evidence="1 2" key="1">
    <citation type="submission" date="2023-02" db="EMBL/GenBank/DDBJ databases">
        <title>Dictyobacter halimunensis sp. nov., a new member of the class Ktedonobacteria from forest soil in a geothermal area.</title>
        <authorList>
            <person name="Rachmania M.K."/>
            <person name="Ningsih F."/>
            <person name="Sakai Y."/>
            <person name="Yabe S."/>
            <person name="Yokota A."/>
            <person name="Sjamsuridzal W."/>
        </authorList>
    </citation>
    <scope>NUCLEOTIDE SEQUENCE [LARGE SCALE GENOMIC DNA]</scope>
    <source>
        <strain evidence="1 2">S3.2.2.5</strain>
    </source>
</reference>
<protein>
    <submittedName>
        <fullName evidence="1">Uncharacterized protein</fullName>
    </submittedName>
</protein>
<evidence type="ECO:0000313" key="1">
    <source>
        <dbReference type="EMBL" id="GLV53743.1"/>
    </source>
</evidence>
<gene>
    <name evidence="1" type="ORF">KDH_05950</name>
</gene>
<organism evidence="1 2">
    <name type="scientific">Dictyobacter halimunensis</name>
    <dbReference type="NCBI Taxonomy" id="3026934"/>
    <lineage>
        <taxon>Bacteria</taxon>
        <taxon>Bacillati</taxon>
        <taxon>Chloroflexota</taxon>
        <taxon>Ktedonobacteria</taxon>
        <taxon>Ktedonobacterales</taxon>
        <taxon>Dictyobacteraceae</taxon>
        <taxon>Dictyobacter</taxon>
    </lineage>
</organism>
<proteinExistence type="predicted"/>
<comment type="caution">
    <text evidence="1">The sequence shown here is derived from an EMBL/GenBank/DDBJ whole genome shotgun (WGS) entry which is preliminary data.</text>
</comment>
<sequence length="187" mass="20406">MDIFMRLCQAGDVADQETMYLPVSTQRVDVEPDTLLEVTAAPFIPTNRTPSEVCVTPLISSTPPLREAPESVQKTAQDVCSSPTIIGALDDTHHLYTLQASRPTPSLLDTLGAIEELCKLFLRQRGSPPVEISLHWQVCLELLAYGHCSFYLTLPDETARGNHCAVVCIPFAAGLTGDEHMIMVRGG</sequence>
<name>A0ABQ6FLP5_9CHLR</name>
<accession>A0ABQ6FLP5</accession>
<evidence type="ECO:0000313" key="2">
    <source>
        <dbReference type="Proteomes" id="UP001344906"/>
    </source>
</evidence>